<organism evidence="1">
    <name type="scientific">Manihot esculenta</name>
    <name type="common">Cassava</name>
    <name type="synonym">Jatropha manihot</name>
    <dbReference type="NCBI Taxonomy" id="3983"/>
    <lineage>
        <taxon>Eukaryota</taxon>
        <taxon>Viridiplantae</taxon>
        <taxon>Streptophyta</taxon>
        <taxon>Embryophyta</taxon>
        <taxon>Tracheophyta</taxon>
        <taxon>Spermatophyta</taxon>
        <taxon>Magnoliopsida</taxon>
        <taxon>eudicotyledons</taxon>
        <taxon>Gunneridae</taxon>
        <taxon>Pentapetalae</taxon>
        <taxon>rosids</taxon>
        <taxon>fabids</taxon>
        <taxon>Malpighiales</taxon>
        <taxon>Euphorbiaceae</taxon>
        <taxon>Crotonoideae</taxon>
        <taxon>Manihoteae</taxon>
        <taxon>Manihot</taxon>
    </lineage>
</organism>
<dbReference type="InterPro" id="IPR016197">
    <property type="entry name" value="Chromo-like_dom_sf"/>
</dbReference>
<name>A0A2C9V4N7_MANES</name>
<reference evidence="1" key="1">
    <citation type="submission" date="2016-02" db="EMBL/GenBank/DDBJ databases">
        <title>WGS assembly of Manihot esculenta.</title>
        <authorList>
            <person name="Bredeson J.V."/>
            <person name="Prochnik S.E."/>
            <person name="Lyons J.B."/>
            <person name="Schmutz J."/>
            <person name="Grimwood J."/>
            <person name="Vrebalov J."/>
            <person name="Bart R.S."/>
            <person name="Amuge T."/>
            <person name="Ferguson M.E."/>
            <person name="Green R."/>
            <person name="Putnam N."/>
            <person name="Stites J."/>
            <person name="Rounsley S."/>
            <person name="Rokhsar D.S."/>
        </authorList>
    </citation>
    <scope>NUCLEOTIDE SEQUENCE [LARGE SCALE GENOMIC DNA]</scope>
    <source>
        <tissue evidence="1">Leaf</tissue>
    </source>
</reference>
<evidence type="ECO:0008006" key="2">
    <source>
        <dbReference type="Google" id="ProtNLM"/>
    </source>
</evidence>
<evidence type="ECO:0000313" key="1">
    <source>
        <dbReference type="EMBL" id="OAY39370.1"/>
    </source>
</evidence>
<protein>
    <recommendedName>
        <fullName evidence="2">Chromo domain-containing protein</fullName>
    </recommendedName>
</protein>
<sequence>MPFTEEHPSEIPPLPPLVDGRVIPQPAKVIQTCLNRGTWEVLVAWHGCLDSDATWESVLHLQEA</sequence>
<dbReference type="AlphaFoldDB" id="A0A2C9V4N7"/>
<gene>
    <name evidence="1" type="ORF">MANES_10G089400</name>
</gene>
<dbReference type="SUPFAM" id="SSF54160">
    <property type="entry name" value="Chromo domain-like"/>
    <property type="match status" value="1"/>
</dbReference>
<accession>A0A2C9V4N7</accession>
<proteinExistence type="predicted"/>
<dbReference type="Gene3D" id="2.40.50.40">
    <property type="match status" value="1"/>
</dbReference>
<dbReference type="CDD" id="cd00024">
    <property type="entry name" value="CD_CSD"/>
    <property type="match status" value="1"/>
</dbReference>
<dbReference type="EMBL" id="CM004396">
    <property type="protein sequence ID" value="OAY39370.1"/>
    <property type="molecule type" value="Genomic_DNA"/>
</dbReference>